<organism evidence="2">
    <name type="scientific">Streptomyces sp. SID7499</name>
    <dbReference type="NCBI Taxonomy" id="2706086"/>
    <lineage>
        <taxon>Bacteria</taxon>
        <taxon>Bacillati</taxon>
        <taxon>Actinomycetota</taxon>
        <taxon>Actinomycetes</taxon>
        <taxon>Kitasatosporales</taxon>
        <taxon>Streptomycetaceae</taxon>
        <taxon>Streptomyces</taxon>
    </lineage>
</organism>
<keyword evidence="1" id="KW-0812">Transmembrane</keyword>
<name>A0A6G3XM17_9ACTN</name>
<accession>A0A6G3XM17</accession>
<sequence length="57" mass="5720">MANYVGAGTTAGGTTGAGLLPVTGGPGSVWFWIVVFVLISAGCAALRLIPRKIEDDA</sequence>
<dbReference type="AlphaFoldDB" id="A0A6G3XM17"/>
<evidence type="ECO:0000313" key="2">
    <source>
        <dbReference type="EMBL" id="NEE18865.1"/>
    </source>
</evidence>
<evidence type="ECO:0008006" key="3">
    <source>
        <dbReference type="Google" id="ProtNLM"/>
    </source>
</evidence>
<evidence type="ECO:0000256" key="1">
    <source>
        <dbReference type="SAM" id="Phobius"/>
    </source>
</evidence>
<dbReference type="EMBL" id="JAAGMN010007567">
    <property type="protein sequence ID" value="NEE18865.1"/>
    <property type="molecule type" value="Genomic_DNA"/>
</dbReference>
<keyword evidence="1" id="KW-1133">Transmembrane helix</keyword>
<gene>
    <name evidence="2" type="ORF">G3M58_71895</name>
</gene>
<protein>
    <recommendedName>
        <fullName evidence="3">LPXTG cell wall anchor domain-containing protein</fullName>
    </recommendedName>
</protein>
<reference evidence="2" key="1">
    <citation type="submission" date="2020-01" db="EMBL/GenBank/DDBJ databases">
        <title>Insect and environment-associated Actinomycetes.</title>
        <authorList>
            <person name="Currrie C."/>
            <person name="Chevrette M."/>
            <person name="Carlson C."/>
            <person name="Stubbendieck R."/>
            <person name="Wendt-Pienkowski E."/>
        </authorList>
    </citation>
    <scope>NUCLEOTIDE SEQUENCE</scope>
    <source>
        <strain evidence="2">SID7499</strain>
    </source>
</reference>
<keyword evidence="1" id="KW-0472">Membrane</keyword>
<proteinExistence type="predicted"/>
<comment type="caution">
    <text evidence="2">The sequence shown here is derived from an EMBL/GenBank/DDBJ whole genome shotgun (WGS) entry which is preliminary data.</text>
</comment>
<feature type="transmembrane region" description="Helical" evidence="1">
    <location>
        <begin position="29"/>
        <end position="49"/>
    </location>
</feature>